<evidence type="ECO:0000256" key="15">
    <source>
        <dbReference type="ARBA" id="ARBA00023185"/>
    </source>
</evidence>
<feature type="region of interest" description="Disordered" evidence="16">
    <location>
        <begin position="207"/>
        <end position="296"/>
    </location>
</feature>
<keyword evidence="8" id="KW-0479">Metal-binding</keyword>
<dbReference type="CDD" id="cd13880">
    <property type="entry name" value="CuRO_2_MaLCC_like"/>
    <property type="match status" value="1"/>
</dbReference>
<dbReference type="Proteomes" id="UP000256328">
    <property type="component" value="Unassembled WGS sequence"/>
</dbReference>
<dbReference type="GO" id="GO:0046274">
    <property type="term" value="P:lignin catabolic process"/>
    <property type="evidence" value="ECO:0007669"/>
    <property type="project" value="UniProtKB-KW"/>
</dbReference>
<evidence type="ECO:0000256" key="11">
    <source>
        <dbReference type="ARBA" id="ARBA00023002"/>
    </source>
</evidence>
<evidence type="ECO:0000256" key="13">
    <source>
        <dbReference type="ARBA" id="ARBA00023157"/>
    </source>
</evidence>
<evidence type="ECO:0000256" key="14">
    <source>
        <dbReference type="ARBA" id="ARBA00023180"/>
    </source>
</evidence>
<dbReference type="InterPro" id="IPR011707">
    <property type="entry name" value="Cu-oxidase-like_N"/>
</dbReference>
<dbReference type="FunFam" id="2.60.40.420:FF:000021">
    <property type="entry name" value="Extracellular dihydrogeodin oxidase/laccase"/>
    <property type="match status" value="1"/>
</dbReference>
<comment type="function">
    <text evidence="3">Lignin degradation and detoxification of lignin-derived products.</text>
</comment>
<keyword evidence="11" id="KW-0560">Oxidoreductase</keyword>
<dbReference type="GO" id="GO:0005576">
    <property type="term" value="C:extracellular region"/>
    <property type="evidence" value="ECO:0007669"/>
    <property type="project" value="UniProtKB-SubCell"/>
</dbReference>
<keyword evidence="10" id="KW-0677">Repeat</keyword>
<dbReference type="Pfam" id="PF07732">
    <property type="entry name" value="Cu-oxidase_3"/>
    <property type="match status" value="1"/>
</dbReference>
<feature type="compositionally biased region" description="Low complexity" evidence="16">
    <location>
        <begin position="125"/>
        <end position="143"/>
    </location>
</feature>
<dbReference type="FunFam" id="2.60.40.420:FF:000046">
    <property type="entry name" value="Multicopper oxidase"/>
    <property type="match status" value="1"/>
</dbReference>
<dbReference type="FunFam" id="2.60.40.420:FF:000038">
    <property type="entry name" value="Extracellular dihydrogeodin oxidase/laccase"/>
    <property type="match status" value="1"/>
</dbReference>
<keyword evidence="14" id="KW-0325">Glycoprotein</keyword>
<feature type="domain" description="Plastocyanin-like" evidence="19">
    <location>
        <begin position="676"/>
        <end position="795"/>
    </location>
</feature>
<keyword evidence="9 17" id="KW-0732">Signal</keyword>
<reference evidence="21 22" key="1">
    <citation type="journal article" date="2018" name="IMA Fungus">
        <title>IMA Genome-F 9: Draft genome sequence of Annulohypoxylon stygium, Aspergillus mulundensis, Berkeleyomyces basicola (syn. Thielaviopsis basicola), Ceratocystis smalleyi, two Cercospora beticola strains, Coleophoma cylindrospora, Fusarium fracticaudum, Phialophora cf. hyalina, and Morchella septimelata.</title>
        <authorList>
            <person name="Wingfield B.D."/>
            <person name="Bills G.F."/>
            <person name="Dong Y."/>
            <person name="Huang W."/>
            <person name="Nel W.J."/>
            <person name="Swalarsk-Parry B.S."/>
            <person name="Vaghefi N."/>
            <person name="Wilken P.M."/>
            <person name="An Z."/>
            <person name="de Beer Z.W."/>
            <person name="De Vos L."/>
            <person name="Chen L."/>
            <person name="Duong T.A."/>
            <person name="Gao Y."/>
            <person name="Hammerbacher A."/>
            <person name="Kikkert J.R."/>
            <person name="Li Y."/>
            <person name="Li H."/>
            <person name="Li K."/>
            <person name="Li Q."/>
            <person name="Liu X."/>
            <person name="Ma X."/>
            <person name="Naidoo K."/>
            <person name="Pethybridge S.J."/>
            <person name="Sun J."/>
            <person name="Steenkamp E.T."/>
            <person name="van der Nest M.A."/>
            <person name="van Wyk S."/>
            <person name="Wingfield M.J."/>
            <person name="Xiong C."/>
            <person name="Yue Q."/>
            <person name="Zhang X."/>
        </authorList>
    </citation>
    <scope>NUCLEOTIDE SEQUENCE [LARGE SCALE GENOMIC DNA]</scope>
    <source>
        <strain evidence="21 22">BP5796</strain>
    </source>
</reference>
<evidence type="ECO:0000256" key="9">
    <source>
        <dbReference type="ARBA" id="ARBA00022729"/>
    </source>
</evidence>
<comment type="caution">
    <text evidence="21">The sequence shown here is derived from an EMBL/GenBank/DDBJ whole genome shotgun (WGS) entry which is preliminary data.</text>
</comment>
<evidence type="ECO:0000313" key="22">
    <source>
        <dbReference type="Proteomes" id="UP000256328"/>
    </source>
</evidence>
<name>A0A3D8SNI0_9HELO</name>
<evidence type="ECO:0000256" key="6">
    <source>
        <dbReference type="ARBA" id="ARBA00012297"/>
    </source>
</evidence>
<evidence type="ECO:0000256" key="17">
    <source>
        <dbReference type="SAM" id="SignalP"/>
    </source>
</evidence>
<dbReference type="PANTHER" id="PTHR11709:SF502">
    <property type="entry name" value="MULTICOPPER OXIDASE"/>
    <property type="match status" value="1"/>
</dbReference>
<keyword evidence="22" id="KW-1185">Reference proteome</keyword>
<dbReference type="AlphaFoldDB" id="A0A3D8SNI0"/>
<dbReference type="OrthoDB" id="2121828at2759"/>
<dbReference type="InterPro" id="IPR008972">
    <property type="entry name" value="Cupredoxin"/>
</dbReference>
<organism evidence="21 22">
    <name type="scientific">Coleophoma crateriformis</name>
    <dbReference type="NCBI Taxonomy" id="565419"/>
    <lineage>
        <taxon>Eukaryota</taxon>
        <taxon>Fungi</taxon>
        <taxon>Dikarya</taxon>
        <taxon>Ascomycota</taxon>
        <taxon>Pezizomycotina</taxon>
        <taxon>Leotiomycetes</taxon>
        <taxon>Helotiales</taxon>
        <taxon>Dermateaceae</taxon>
        <taxon>Coleophoma</taxon>
    </lineage>
</organism>
<dbReference type="GO" id="GO:0052716">
    <property type="term" value="F:hydroquinone:oxygen oxidoreductase activity"/>
    <property type="evidence" value="ECO:0007669"/>
    <property type="project" value="UniProtKB-EC"/>
</dbReference>
<keyword evidence="15" id="KW-0439">Lignin degradation</keyword>
<keyword evidence="7" id="KW-0964">Secreted</keyword>
<evidence type="ECO:0000256" key="8">
    <source>
        <dbReference type="ARBA" id="ARBA00022723"/>
    </source>
</evidence>
<sequence length="831" mass="88827">MRLPYFFATLAFWLTLSTAYVTPSKGHSYISPESLERATSCNIFQIFALEEQILNIVREVECGLSTKITLPGFLGLLSNIFSNAACSAAEKKASVVTLQQQAVPIWSSIENCLHTTLSMPSILRPTSTTTTKPTSSAKVVTTSASTSKSSAGNVVTSTSSSKASVATSTSAMSLVISTSSSKASVVTSTSSSSTSLVTSTSSSKALEVSSSSTSSQSTTSSSISSSSSSATSSSASSSAFSSTSSITPSATTSFTPSSTSLAIYSSTSPSSNSSSSVYSSTSSSTTSSALPTGTPCTGNTASDRSMWCDYSTATDYYEEVPNTGVTREYWFDVTATTAAPDGFTRYVQLINGSLPGPTIFADWGDTVVVHVTNNVPNNGSSIHFHGIRQNYTNQNDGVPSLTQCPIAPGETYTYTWRATQYGTSWYHSHFALQAWEGVFGGIVINGPATSNYDTDAGILFLNDWSHQTSDELYTYAQTTGPPPLDNALINGTNVFGEDGNSTQTGKRFEMSVVAGQSTRLRLVNGAIDTHFKFSVDNHTLTVMSTDFVPIVPYTTDILNIAIGQRYDVILTANQDAIASDFWMRAIPQVACSDNDSVDNIKGMVHYGSSTATPTTTGYAYNDECVDEPLASLVPYLPRNVNSSDISTSEAVTVATNTDNLFRWYLNSTTFVSDWANPTLLKVNNNVTTWTAENAVIEIPNAGEWLYIVVETQIPVPHPIHLHGHDFYVVAQGSTTYDPATVVLNRSNPPRRDVALLPASGYVVLAFEADNPGAWLMHCHIGWHTSEGFSLQFLEQYSKIVPLLDVNKLEDTCSTWSSAATADSIVQEDSGV</sequence>
<dbReference type="InterPro" id="IPR045087">
    <property type="entry name" value="Cu-oxidase_fam"/>
</dbReference>
<comment type="similarity">
    <text evidence="5">Belongs to the multicopper oxidase family.</text>
</comment>
<dbReference type="PANTHER" id="PTHR11709">
    <property type="entry name" value="MULTI-COPPER OXIDASE"/>
    <property type="match status" value="1"/>
</dbReference>
<dbReference type="CDD" id="cd13901">
    <property type="entry name" value="CuRO_3_MaLCC_like"/>
    <property type="match status" value="1"/>
</dbReference>
<evidence type="ECO:0000256" key="7">
    <source>
        <dbReference type="ARBA" id="ARBA00022525"/>
    </source>
</evidence>
<comment type="cofactor">
    <cofactor evidence="2">
        <name>Cu cation</name>
        <dbReference type="ChEBI" id="CHEBI:23378"/>
    </cofactor>
</comment>
<evidence type="ECO:0000259" key="18">
    <source>
        <dbReference type="Pfam" id="PF00394"/>
    </source>
</evidence>
<evidence type="ECO:0000256" key="2">
    <source>
        <dbReference type="ARBA" id="ARBA00001935"/>
    </source>
</evidence>
<feature type="signal peptide" evidence="17">
    <location>
        <begin position="1"/>
        <end position="19"/>
    </location>
</feature>
<dbReference type="GO" id="GO:0005507">
    <property type="term" value="F:copper ion binding"/>
    <property type="evidence" value="ECO:0007669"/>
    <property type="project" value="InterPro"/>
</dbReference>
<keyword evidence="12" id="KW-0186">Copper</keyword>
<keyword evidence="13" id="KW-1015">Disulfide bond</keyword>
<dbReference type="EMBL" id="PDLN01000004">
    <property type="protein sequence ID" value="RDW87754.1"/>
    <property type="molecule type" value="Genomic_DNA"/>
</dbReference>
<evidence type="ECO:0000256" key="4">
    <source>
        <dbReference type="ARBA" id="ARBA00004613"/>
    </source>
</evidence>
<evidence type="ECO:0000256" key="1">
    <source>
        <dbReference type="ARBA" id="ARBA00000349"/>
    </source>
</evidence>
<dbReference type="EC" id="1.10.3.2" evidence="6"/>
<evidence type="ECO:0000256" key="3">
    <source>
        <dbReference type="ARBA" id="ARBA00002075"/>
    </source>
</evidence>
<evidence type="ECO:0000256" key="12">
    <source>
        <dbReference type="ARBA" id="ARBA00023008"/>
    </source>
</evidence>
<feature type="region of interest" description="Disordered" evidence="16">
    <location>
        <begin position="123"/>
        <end position="143"/>
    </location>
</feature>
<dbReference type="Gene3D" id="2.60.40.420">
    <property type="entry name" value="Cupredoxins - blue copper proteins"/>
    <property type="match status" value="3"/>
</dbReference>
<comment type="catalytic activity">
    <reaction evidence="1">
        <text>4 hydroquinone + O2 = 4 benzosemiquinone + 2 H2O</text>
        <dbReference type="Rhea" id="RHEA:11276"/>
        <dbReference type="ChEBI" id="CHEBI:15377"/>
        <dbReference type="ChEBI" id="CHEBI:15379"/>
        <dbReference type="ChEBI" id="CHEBI:17594"/>
        <dbReference type="ChEBI" id="CHEBI:17977"/>
        <dbReference type="EC" id="1.10.3.2"/>
    </reaction>
</comment>
<dbReference type="SUPFAM" id="SSF49503">
    <property type="entry name" value="Cupredoxins"/>
    <property type="match status" value="3"/>
</dbReference>
<accession>A0A3D8SNI0</accession>
<feature type="compositionally biased region" description="Low complexity" evidence="16">
    <location>
        <begin position="207"/>
        <end position="288"/>
    </location>
</feature>
<dbReference type="InterPro" id="IPR011706">
    <property type="entry name" value="Cu-oxidase_C"/>
</dbReference>
<feature type="chain" id="PRO_5017533233" description="laccase" evidence="17">
    <location>
        <begin position="20"/>
        <end position="831"/>
    </location>
</feature>
<evidence type="ECO:0000256" key="10">
    <source>
        <dbReference type="ARBA" id="ARBA00022737"/>
    </source>
</evidence>
<dbReference type="CDD" id="cd13854">
    <property type="entry name" value="CuRO_1_MaLCC_like"/>
    <property type="match status" value="1"/>
</dbReference>
<dbReference type="Pfam" id="PF07731">
    <property type="entry name" value="Cu-oxidase_2"/>
    <property type="match status" value="1"/>
</dbReference>
<evidence type="ECO:0000259" key="19">
    <source>
        <dbReference type="Pfam" id="PF07731"/>
    </source>
</evidence>
<comment type="subcellular location">
    <subcellularLocation>
        <location evidence="4">Secreted</location>
    </subcellularLocation>
</comment>
<evidence type="ECO:0000256" key="16">
    <source>
        <dbReference type="SAM" id="MobiDB-lite"/>
    </source>
</evidence>
<evidence type="ECO:0000259" key="20">
    <source>
        <dbReference type="Pfam" id="PF07732"/>
    </source>
</evidence>
<evidence type="ECO:0000256" key="5">
    <source>
        <dbReference type="ARBA" id="ARBA00010609"/>
    </source>
</evidence>
<dbReference type="InterPro" id="IPR001117">
    <property type="entry name" value="Cu-oxidase_2nd"/>
</dbReference>
<evidence type="ECO:0000313" key="21">
    <source>
        <dbReference type="EMBL" id="RDW87754.1"/>
    </source>
</evidence>
<gene>
    <name evidence="21" type="ORF">BP5796_03448</name>
</gene>
<dbReference type="Pfam" id="PF00394">
    <property type="entry name" value="Cu-oxidase"/>
    <property type="match status" value="1"/>
</dbReference>
<feature type="domain" description="Plastocyanin-like" evidence="20">
    <location>
        <begin position="333"/>
        <end position="447"/>
    </location>
</feature>
<feature type="domain" description="Plastocyanin-like" evidence="18">
    <location>
        <begin position="458"/>
        <end position="589"/>
    </location>
</feature>
<protein>
    <recommendedName>
        <fullName evidence="6">laccase</fullName>
        <ecNumber evidence="6">1.10.3.2</ecNumber>
    </recommendedName>
</protein>
<proteinExistence type="inferred from homology"/>